<dbReference type="EMBL" id="CAJNNV010010997">
    <property type="protein sequence ID" value="CAE8599323.1"/>
    <property type="molecule type" value="Genomic_DNA"/>
</dbReference>
<sequence>MAPETGSGGYDERCDVWGAGAVAYTLALDKHVFSNPRGLHMLADQEEVAKWEDELFTIMLQEEVDFKDGTWSMHDRELKQLVQLMLVKDWDQRMRARDILSQNSWLKQFDDSNAACCCSIS</sequence>
<evidence type="ECO:0000259" key="6">
    <source>
        <dbReference type="PROSITE" id="PS50011"/>
    </source>
</evidence>
<dbReference type="SUPFAM" id="SSF56112">
    <property type="entry name" value="Protein kinase-like (PK-like)"/>
    <property type="match status" value="1"/>
</dbReference>
<keyword evidence="2" id="KW-0808">Transferase</keyword>
<dbReference type="InterPro" id="IPR050205">
    <property type="entry name" value="CDPK_Ser/Thr_kinases"/>
</dbReference>
<proteinExistence type="predicted"/>
<evidence type="ECO:0000313" key="7">
    <source>
        <dbReference type="EMBL" id="CAE8599323.1"/>
    </source>
</evidence>
<evidence type="ECO:0000256" key="1">
    <source>
        <dbReference type="ARBA" id="ARBA00022527"/>
    </source>
</evidence>
<dbReference type="InterPro" id="IPR011009">
    <property type="entry name" value="Kinase-like_dom_sf"/>
</dbReference>
<evidence type="ECO:0000256" key="2">
    <source>
        <dbReference type="ARBA" id="ARBA00022679"/>
    </source>
</evidence>
<feature type="domain" description="Protein kinase" evidence="6">
    <location>
        <begin position="1"/>
        <end position="106"/>
    </location>
</feature>
<dbReference type="InterPro" id="IPR000719">
    <property type="entry name" value="Prot_kinase_dom"/>
</dbReference>
<dbReference type="Pfam" id="PF00069">
    <property type="entry name" value="Pkinase"/>
    <property type="match status" value="1"/>
</dbReference>
<keyword evidence="4" id="KW-0418">Kinase</keyword>
<dbReference type="PROSITE" id="PS50011">
    <property type="entry name" value="PROTEIN_KINASE_DOM"/>
    <property type="match status" value="1"/>
</dbReference>
<gene>
    <name evidence="7" type="ORF">PGLA1383_LOCUS17677</name>
</gene>
<dbReference type="Proteomes" id="UP000654075">
    <property type="component" value="Unassembled WGS sequence"/>
</dbReference>
<keyword evidence="5" id="KW-0067">ATP-binding</keyword>
<name>A0A813ELK5_POLGL</name>
<dbReference type="PANTHER" id="PTHR24349">
    <property type="entry name" value="SERINE/THREONINE-PROTEIN KINASE"/>
    <property type="match status" value="1"/>
</dbReference>
<dbReference type="GO" id="GO:0005524">
    <property type="term" value="F:ATP binding"/>
    <property type="evidence" value="ECO:0007669"/>
    <property type="project" value="UniProtKB-KW"/>
</dbReference>
<reference evidence="7" key="1">
    <citation type="submission" date="2021-02" db="EMBL/GenBank/DDBJ databases">
        <authorList>
            <person name="Dougan E. K."/>
            <person name="Rhodes N."/>
            <person name="Thang M."/>
            <person name="Chan C."/>
        </authorList>
    </citation>
    <scope>NUCLEOTIDE SEQUENCE</scope>
</reference>
<evidence type="ECO:0000256" key="4">
    <source>
        <dbReference type="ARBA" id="ARBA00022777"/>
    </source>
</evidence>
<keyword evidence="3" id="KW-0547">Nucleotide-binding</keyword>
<evidence type="ECO:0000256" key="5">
    <source>
        <dbReference type="ARBA" id="ARBA00022840"/>
    </source>
</evidence>
<keyword evidence="1" id="KW-0723">Serine/threonine-protein kinase</keyword>
<protein>
    <recommendedName>
        <fullName evidence="6">Protein kinase domain-containing protein</fullName>
    </recommendedName>
</protein>
<organism evidence="7 8">
    <name type="scientific">Polarella glacialis</name>
    <name type="common">Dinoflagellate</name>
    <dbReference type="NCBI Taxonomy" id="89957"/>
    <lineage>
        <taxon>Eukaryota</taxon>
        <taxon>Sar</taxon>
        <taxon>Alveolata</taxon>
        <taxon>Dinophyceae</taxon>
        <taxon>Suessiales</taxon>
        <taxon>Suessiaceae</taxon>
        <taxon>Polarella</taxon>
    </lineage>
</organism>
<dbReference type="AlphaFoldDB" id="A0A813ELK5"/>
<comment type="caution">
    <text evidence="7">The sequence shown here is derived from an EMBL/GenBank/DDBJ whole genome shotgun (WGS) entry which is preliminary data.</text>
</comment>
<dbReference type="GO" id="GO:0004674">
    <property type="term" value="F:protein serine/threonine kinase activity"/>
    <property type="evidence" value="ECO:0007669"/>
    <property type="project" value="UniProtKB-KW"/>
</dbReference>
<accession>A0A813ELK5</accession>
<evidence type="ECO:0000256" key="3">
    <source>
        <dbReference type="ARBA" id="ARBA00022741"/>
    </source>
</evidence>
<keyword evidence="8" id="KW-1185">Reference proteome</keyword>
<evidence type="ECO:0000313" key="8">
    <source>
        <dbReference type="Proteomes" id="UP000654075"/>
    </source>
</evidence>
<dbReference type="Gene3D" id="1.10.510.10">
    <property type="entry name" value="Transferase(Phosphotransferase) domain 1"/>
    <property type="match status" value="1"/>
</dbReference>